<dbReference type="PROSITE" id="PS00455">
    <property type="entry name" value="AMP_BINDING"/>
    <property type="match status" value="1"/>
</dbReference>
<dbReference type="InterPro" id="IPR025110">
    <property type="entry name" value="AMP-bd_C"/>
</dbReference>
<comment type="similarity">
    <text evidence="1">Belongs to the ATP-dependent AMP-binding enzyme family.</text>
</comment>
<sequence>METTTDPALAAQLAAQKVIAGLTGPGAPFEMAPAEVLGTEVPVFVNRHRALHEIVARSVEQGDRTYLVTREETISFAEHARRVSSIAQALREDYGIEKGDRVAIASANNVGWIQAFWATVSIGAIAVGYNAWWSPREIEYGLEHATPKLVFADTKRLAQLAELDVDIPVLDVDADVKRLATAYPDAPLPSADVAEDDPAVILYTSGTSGRPKGAVHSQRNLASVAAFLGYTGALSAAFGDPVPPQDKVHLMAMPLFHIGSLHNIAVACLSIGSTVAIHLGAFEPGAVLKLVQDARVTNWGAVPTMANRLLNFEGINDYDTSSLAAFSLASAPSSPQFKQQLREKLPFASALVDSYGMTETCTAIAVATPMDLAESPGTLGRPNIGVEVEVRDATGAVLPVGEEGEIYTRSAYAMLGYWNNPEATAAAFTEDRWLRTGDLGSMDEQGRIRLSSRRSDLIIRGGENVYPAEVEAAISEHPDVAEVLVMGVAHSDLGQEVAAVVVGKPSANADRAVFEQELRGHTAERLAHYKVPSVWRIAEQPLPRNATGKVIRTAVSV</sequence>
<evidence type="ECO:0000259" key="3">
    <source>
        <dbReference type="Pfam" id="PF00501"/>
    </source>
</evidence>
<dbReference type="Pfam" id="PF00501">
    <property type="entry name" value="AMP-binding"/>
    <property type="match status" value="1"/>
</dbReference>
<keyword evidence="6" id="KW-1185">Reference proteome</keyword>
<name>A0ABP4EFP3_9ACTN</name>
<dbReference type="Gene3D" id="3.40.50.12780">
    <property type="entry name" value="N-terminal domain of ligase-like"/>
    <property type="match status" value="1"/>
</dbReference>
<evidence type="ECO:0000313" key="6">
    <source>
        <dbReference type="Proteomes" id="UP001501581"/>
    </source>
</evidence>
<evidence type="ECO:0000256" key="2">
    <source>
        <dbReference type="ARBA" id="ARBA00022598"/>
    </source>
</evidence>
<dbReference type="InterPro" id="IPR045851">
    <property type="entry name" value="AMP-bd_C_sf"/>
</dbReference>
<protein>
    <submittedName>
        <fullName evidence="5">Class I adenylate-forming enzyme family protein</fullName>
    </submittedName>
</protein>
<dbReference type="Proteomes" id="UP001501581">
    <property type="component" value="Unassembled WGS sequence"/>
</dbReference>
<dbReference type="InterPro" id="IPR042099">
    <property type="entry name" value="ANL_N_sf"/>
</dbReference>
<dbReference type="Pfam" id="PF13193">
    <property type="entry name" value="AMP-binding_C"/>
    <property type="match status" value="1"/>
</dbReference>
<feature type="domain" description="AMP-dependent synthetase/ligase" evidence="3">
    <location>
        <begin position="60"/>
        <end position="418"/>
    </location>
</feature>
<dbReference type="EMBL" id="BAAALG010000011">
    <property type="protein sequence ID" value="GAA1107074.1"/>
    <property type="molecule type" value="Genomic_DNA"/>
</dbReference>
<evidence type="ECO:0000256" key="1">
    <source>
        <dbReference type="ARBA" id="ARBA00006432"/>
    </source>
</evidence>
<feature type="domain" description="AMP-binding enzyme C-terminal" evidence="4">
    <location>
        <begin position="469"/>
        <end position="549"/>
    </location>
</feature>
<organism evidence="5 6">
    <name type="scientific">Nocardioides dubius</name>
    <dbReference type="NCBI Taxonomy" id="317019"/>
    <lineage>
        <taxon>Bacteria</taxon>
        <taxon>Bacillati</taxon>
        <taxon>Actinomycetota</taxon>
        <taxon>Actinomycetes</taxon>
        <taxon>Propionibacteriales</taxon>
        <taxon>Nocardioidaceae</taxon>
        <taxon>Nocardioides</taxon>
    </lineage>
</organism>
<dbReference type="InterPro" id="IPR020845">
    <property type="entry name" value="AMP-binding_CS"/>
</dbReference>
<dbReference type="PANTHER" id="PTHR43201">
    <property type="entry name" value="ACYL-COA SYNTHETASE"/>
    <property type="match status" value="1"/>
</dbReference>
<dbReference type="SUPFAM" id="SSF56801">
    <property type="entry name" value="Acetyl-CoA synthetase-like"/>
    <property type="match status" value="1"/>
</dbReference>
<keyword evidence="2" id="KW-0436">Ligase</keyword>
<comment type="caution">
    <text evidence="5">The sequence shown here is derived from an EMBL/GenBank/DDBJ whole genome shotgun (WGS) entry which is preliminary data.</text>
</comment>
<dbReference type="RefSeq" id="WP_343995494.1">
    <property type="nucleotide sequence ID" value="NZ_BAAALG010000011.1"/>
</dbReference>
<evidence type="ECO:0000313" key="5">
    <source>
        <dbReference type="EMBL" id="GAA1107074.1"/>
    </source>
</evidence>
<dbReference type="PANTHER" id="PTHR43201:SF5">
    <property type="entry name" value="MEDIUM-CHAIN ACYL-COA LIGASE ACSF2, MITOCHONDRIAL"/>
    <property type="match status" value="1"/>
</dbReference>
<dbReference type="InterPro" id="IPR000873">
    <property type="entry name" value="AMP-dep_synth/lig_dom"/>
</dbReference>
<gene>
    <name evidence="5" type="ORF">GCM10009668_28730</name>
</gene>
<accession>A0ABP4EFP3</accession>
<proteinExistence type="inferred from homology"/>
<evidence type="ECO:0000259" key="4">
    <source>
        <dbReference type="Pfam" id="PF13193"/>
    </source>
</evidence>
<reference evidence="6" key="1">
    <citation type="journal article" date="2019" name="Int. J. Syst. Evol. Microbiol.">
        <title>The Global Catalogue of Microorganisms (GCM) 10K type strain sequencing project: providing services to taxonomists for standard genome sequencing and annotation.</title>
        <authorList>
            <consortium name="The Broad Institute Genomics Platform"/>
            <consortium name="The Broad Institute Genome Sequencing Center for Infectious Disease"/>
            <person name="Wu L."/>
            <person name="Ma J."/>
        </authorList>
    </citation>
    <scope>NUCLEOTIDE SEQUENCE [LARGE SCALE GENOMIC DNA]</scope>
    <source>
        <strain evidence="6">JCM 13008</strain>
    </source>
</reference>
<dbReference type="Gene3D" id="3.30.300.30">
    <property type="match status" value="1"/>
</dbReference>